<protein>
    <submittedName>
        <fullName evidence="2">Uncharacterized protein</fullName>
    </submittedName>
</protein>
<accession>A0AAN9IBU8</accession>
<gene>
    <name evidence="2" type="ORF">RIF29_14648</name>
</gene>
<evidence type="ECO:0000313" key="2">
    <source>
        <dbReference type="EMBL" id="KAK7273592.1"/>
    </source>
</evidence>
<comment type="caution">
    <text evidence="2">The sequence shown here is derived from an EMBL/GenBank/DDBJ whole genome shotgun (WGS) entry which is preliminary data.</text>
</comment>
<organism evidence="2 3">
    <name type="scientific">Crotalaria pallida</name>
    <name type="common">Smooth rattlebox</name>
    <name type="synonym">Crotalaria striata</name>
    <dbReference type="NCBI Taxonomy" id="3830"/>
    <lineage>
        <taxon>Eukaryota</taxon>
        <taxon>Viridiplantae</taxon>
        <taxon>Streptophyta</taxon>
        <taxon>Embryophyta</taxon>
        <taxon>Tracheophyta</taxon>
        <taxon>Spermatophyta</taxon>
        <taxon>Magnoliopsida</taxon>
        <taxon>eudicotyledons</taxon>
        <taxon>Gunneridae</taxon>
        <taxon>Pentapetalae</taxon>
        <taxon>rosids</taxon>
        <taxon>fabids</taxon>
        <taxon>Fabales</taxon>
        <taxon>Fabaceae</taxon>
        <taxon>Papilionoideae</taxon>
        <taxon>50 kb inversion clade</taxon>
        <taxon>genistoids sensu lato</taxon>
        <taxon>core genistoids</taxon>
        <taxon>Crotalarieae</taxon>
        <taxon>Crotalaria</taxon>
    </lineage>
</organism>
<evidence type="ECO:0000313" key="3">
    <source>
        <dbReference type="Proteomes" id="UP001372338"/>
    </source>
</evidence>
<feature type="region of interest" description="Disordered" evidence="1">
    <location>
        <begin position="144"/>
        <end position="187"/>
    </location>
</feature>
<reference evidence="2 3" key="1">
    <citation type="submission" date="2024-01" db="EMBL/GenBank/DDBJ databases">
        <title>The genomes of 5 underutilized Papilionoideae crops provide insights into root nodulation and disease resistanc.</title>
        <authorList>
            <person name="Yuan L."/>
        </authorList>
    </citation>
    <scope>NUCLEOTIDE SEQUENCE [LARGE SCALE GENOMIC DNA]</scope>
    <source>
        <strain evidence="2">ZHUSHIDOU_FW_LH</strain>
        <tissue evidence="2">Leaf</tissue>
    </source>
</reference>
<sequence>MRGSSSRKTNKREKEDDEVEQLLQAAQDQFLLNLSLNSHTTRSSLSPSLYPPSTQDDDISLDLDLERRFRALKGKTPAQDKDHQQLKSVLGDDLAARFAALKGKSSSQVSLGVGPTASKEGYAYEEESEDEVDQVRKLIEWAKDAARLHPSPPSDVEDEDGGNACDSDNDNSSASDADNDNPRGKRK</sequence>
<dbReference type="AlphaFoldDB" id="A0AAN9IBU8"/>
<name>A0AAN9IBU8_CROPI</name>
<evidence type="ECO:0000256" key="1">
    <source>
        <dbReference type="SAM" id="MobiDB-lite"/>
    </source>
</evidence>
<dbReference type="EMBL" id="JAYWIO010000003">
    <property type="protein sequence ID" value="KAK7273592.1"/>
    <property type="molecule type" value="Genomic_DNA"/>
</dbReference>
<keyword evidence="3" id="KW-1185">Reference proteome</keyword>
<dbReference type="Proteomes" id="UP001372338">
    <property type="component" value="Unassembled WGS sequence"/>
</dbReference>
<proteinExistence type="predicted"/>
<feature type="region of interest" description="Disordered" evidence="1">
    <location>
        <begin position="101"/>
        <end position="130"/>
    </location>
</feature>